<feature type="region of interest" description="Disordered" evidence="1">
    <location>
        <begin position="488"/>
        <end position="512"/>
    </location>
</feature>
<dbReference type="Proteomes" id="UP001212841">
    <property type="component" value="Unassembled WGS sequence"/>
</dbReference>
<sequence>MFDIPAVHAFVQRVTNLSPEGDLTSDDFIPLFTELATLLSTFPQTSPENDSTPLQIPQKTLDQAAREATPLVLLLSNWSSEPVLIAMLSSACARNAIDPWLAASAFFAAVRAKKVLGQAADLIGAVGRAFGMFDTQNHWRGWIMPQRQPDLPGEDVDNVLGRAISRGTRLDSRQASALAAIGRLAQALSVAMYDSGNTRQALHVHLCSISIYERVRGCVTVPQDARIGEQALRDLYALAAEQAMSLDETDLAVELGTKLVTIHEVAIAEAVMETRDEATSVVPHGHVDPLGHFMAQEILGRALGRFGDADGSFNAHRRALEILEVEWPWEEEMQSAKFTAPPEVKKSIYKNMMSCSHKLHHPVSETLTYARQCITVMKELEAANPSSVADPTDALILLQAGRFAYLNALELAGGVESASSPPVAVLHLKKEGGPEIKELLDDSAGYLEDALARADVVEKEGGKRSVALQVSLDFVQTMMRVKKGLRFETNDLPSSSPSSTSTAAAKKPVADS</sequence>
<feature type="compositionally biased region" description="Low complexity" evidence="1">
    <location>
        <begin position="493"/>
        <end position="512"/>
    </location>
</feature>
<organism evidence="2 3">
    <name type="scientific">Rhizophlyctis rosea</name>
    <dbReference type="NCBI Taxonomy" id="64517"/>
    <lineage>
        <taxon>Eukaryota</taxon>
        <taxon>Fungi</taxon>
        <taxon>Fungi incertae sedis</taxon>
        <taxon>Chytridiomycota</taxon>
        <taxon>Chytridiomycota incertae sedis</taxon>
        <taxon>Chytridiomycetes</taxon>
        <taxon>Rhizophlyctidales</taxon>
        <taxon>Rhizophlyctidaceae</taxon>
        <taxon>Rhizophlyctis</taxon>
    </lineage>
</organism>
<accession>A0AAD5X255</accession>
<evidence type="ECO:0000313" key="2">
    <source>
        <dbReference type="EMBL" id="KAJ3051407.1"/>
    </source>
</evidence>
<dbReference type="EMBL" id="JADGJD010000400">
    <property type="protein sequence ID" value="KAJ3051407.1"/>
    <property type="molecule type" value="Genomic_DNA"/>
</dbReference>
<name>A0AAD5X255_9FUNG</name>
<proteinExistence type="predicted"/>
<protein>
    <submittedName>
        <fullName evidence="2">Uncharacterized protein</fullName>
    </submittedName>
</protein>
<keyword evidence="3" id="KW-1185">Reference proteome</keyword>
<comment type="caution">
    <text evidence="2">The sequence shown here is derived from an EMBL/GenBank/DDBJ whole genome shotgun (WGS) entry which is preliminary data.</text>
</comment>
<evidence type="ECO:0000256" key="1">
    <source>
        <dbReference type="SAM" id="MobiDB-lite"/>
    </source>
</evidence>
<gene>
    <name evidence="2" type="ORF">HK097_007624</name>
</gene>
<dbReference type="AlphaFoldDB" id="A0AAD5X255"/>
<evidence type="ECO:0000313" key="3">
    <source>
        <dbReference type="Proteomes" id="UP001212841"/>
    </source>
</evidence>
<reference evidence="2" key="1">
    <citation type="submission" date="2020-05" db="EMBL/GenBank/DDBJ databases">
        <title>Phylogenomic resolution of chytrid fungi.</title>
        <authorList>
            <person name="Stajich J.E."/>
            <person name="Amses K."/>
            <person name="Simmons R."/>
            <person name="Seto K."/>
            <person name="Myers J."/>
            <person name="Bonds A."/>
            <person name="Quandt C.A."/>
            <person name="Barry K."/>
            <person name="Liu P."/>
            <person name="Grigoriev I."/>
            <person name="Longcore J.E."/>
            <person name="James T.Y."/>
        </authorList>
    </citation>
    <scope>NUCLEOTIDE SEQUENCE</scope>
    <source>
        <strain evidence="2">JEL0318</strain>
    </source>
</reference>